<accession>A0A1E3X2G4</accession>
<dbReference type="Proteomes" id="UP000094056">
    <property type="component" value="Unassembled WGS sequence"/>
</dbReference>
<dbReference type="AlphaFoldDB" id="A0A1E3X2G4"/>
<protein>
    <submittedName>
        <fullName evidence="1">Uncharacterized protein</fullName>
    </submittedName>
</protein>
<proteinExistence type="predicted"/>
<gene>
    <name evidence="1" type="ORF">SCARUB_05071</name>
</gene>
<comment type="caution">
    <text evidence="1">The sequence shown here is derived from an EMBL/GenBank/DDBJ whole genome shotgun (WGS) entry which is preliminary data.</text>
</comment>
<sequence>MTPLNISEESRRYSYLVLTTKVVQVLQAAKRGKELTDVQVKILNRGANLLSGIIKGSAFAEGKQENDGLQPPTQKEITMYGYALVTVKHLDLTEKRPRQKLYNKLLFRPVKNFKTA</sequence>
<evidence type="ECO:0000313" key="2">
    <source>
        <dbReference type="Proteomes" id="UP000094056"/>
    </source>
</evidence>
<reference evidence="1 2" key="1">
    <citation type="submission" date="2016-07" db="EMBL/GenBank/DDBJ databases">
        <title>Draft genome of Scalindua rubra, obtained from a brine-seawater interface in the Red Sea, sheds light on salt adaptation in anammox bacteria.</title>
        <authorList>
            <person name="Speth D.R."/>
            <person name="Lagkouvardos I."/>
            <person name="Wang Y."/>
            <person name="Qian P.-Y."/>
            <person name="Dutilh B.E."/>
            <person name="Jetten M.S."/>
        </authorList>
    </citation>
    <scope>NUCLEOTIDE SEQUENCE [LARGE SCALE GENOMIC DNA]</scope>
    <source>
        <strain evidence="1">BSI-1</strain>
    </source>
</reference>
<organism evidence="1 2">
    <name type="scientific">Candidatus Scalindua rubra</name>
    <dbReference type="NCBI Taxonomy" id="1872076"/>
    <lineage>
        <taxon>Bacteria</taxon>
        <taxon>Pseudomonadati</taxon>
        <taxon>Planctomycetota</taxon>
        <taxon>Candidatus Brocadiia</taxon>
        <taxon>Candidatus Brocadiales</taxon>
        <taxon>Candidatus Scalinduaceae</taxon>
        <taxon>Candidatus Scalindua</taxon>
    </lineage>
</organism>
<name>A0A1E3X2G4_9BACT</name>
<dbReference type="EMBL" id="MAYW01000360">
    <property type="protein sequence ID" value="ODS29826.1"/>
    <property type="molecule type" value="Genomic_DNA"/>
</dbReference>
<evidence type="ECO:0000313" key="1">
    <source>
        <dbReference type="EMBL" id="ODS29826.1"/>
    </source>
</evidence>